<dbReference type="PROSITE" id="PS52050">
    <property type="entry name" value="WYL"/>
    <property type="match status" value="1"/>
</dbReference>
<organism evidence="3 4">
    <name type="scientific">Fibrella rubiginis</name>
    <dbReference type="NCBI Taxonomy" id="2817060"/>
    <lineage>
        <taxon>Bacteria</taxon>
        <taxon>Pseudomonadati</taxon>
        <taxon>Bacteroidota</taxon>
        <taxon>Cytophagia</taxon>
        <taxon>Cytophagales</taxon>
        <taxon>Spirosomataceae</taxon>
        <taxon>Fibrella</taxon>
    </lineage>
</organism>
<feature type="domain" description="WCX" evidence="2">
    <location>
        <begin position="247"/>
        <end position="322"/>
    </location>
</feature>
<dbReference type="PANTHER" id="PTHR34580">
    <property type="match status" value="1"/>
</dbReference>
<protein>
    <submittedName>
        <fullName evidence="3">WYL domain-containing transcriptional regulator</fullName>
    </submittedName>
</protein>
<dbReference type="EMBL" id="JAFMYV010000010">
    <property type="protein sequence ID" value="MBO0938690.1"/>
    <property type="molecule type" value="Genomic_DNA"/>
</dbReference>
<comment type="caution">
    <text evidence="3">The sequence shown here is derived from an EMBL/GenBank/DDBJ whole genome shotgun (WGS) entry which is preliminary data.</text>
</comment>
<keyword evidence="4" id="KW-1185">Reference proteome</keyword>
<accession>A0A939GJP3</accession>
<evidence type="ECO:0000259" key="2">
    <source>
        <dbReference type="Pfam" id="PF25583"/>
    </source>
</evidence>
<dbReference type="InterPro" id="IPR026881">
    <property type="entry name" value="WYL_dom"/>
</dbReference>
<evidence type="ECO:0000313" key="4">
    <source>
        <dbReference type="Proteomes" id="UP000664034"/>
    </source>
</evidence>
<reference evidence="3" key="1">
    <citation type="submission" date="2021-03" db="EMBL/GenBank/DDBJ databases">
        <title>Fibrella sp. HMF5335 genome sequencing and assembly.</title>
        <authorList>
            <person name="Kang H."/>
            <person name="Kim H."/>
            <person name="Bae S."/>
            <person name="Joh K."/>
        </authorList>
    </citation>
    <scope>NUCLEOTIDE SEQUENCE</scope>
    <source>
        <strain evidence="3">HMF5335</strain>
    </source>
</reference>
<dbReference type="InterPro" id="IPR057727">
    <property type="entry name" value="WCX_dom"/>
</dbReference>
<dbReference type="Pfam" id="PF25583">
    <property type="entry name" value="WCX"/>
    <property type="match status" value="1"/>
</dbReference>
<dbReference type="InterPro" id="IPR036390">
    <property type="entry name" value="WH_DNA-bd_sf"/>
</dbReference>
<dbReference type="InterPro" id="IPR051534">
    <property type="entry name" value="CBASS_pafABC_assoc_protein"/>
</dbReference>
<dbReference type="AlphaFoldDB" id="A0A939GJP3"/>
<feature type="domain" description="WYL" evidence="1">
    <location>
        <begin position="146"/>
        <end position="213"/>
    </location>
</feature>
<dbReference type="Gene3D" id="1.10.10.10">
    <property type="entry name" value="Winged helix-like DNA-binding domain superfamily/Winged helix DNA-binding domain"/>
    <property type="match status" value="1"/>
</dbReference>
<dbReference type="InterPro" id="IPR036388">
    <property type="entry name" value="WH-like_DNA-bd_sf"/>
</dbReference>
<dbReference type="SUPFAM" id="SSF46785">
    <property type="entry name" value="Winged helix' DNA-binding domain"/>
    <property type="match status" value="1"/>
</dbReference>
<name>A0A939GJP3_9BACT</name>
<gene>
    <name evidence="3" type="ORF">J2I47_19220</name>
</gene>
<dbReference type="Proteomes" id="UP000664034">
    <property type="component" value="Unassembled WGS sequence"/>
</dbReference>
<dbReference type="PANTHER" id="PTHR34580:SF1">
    <property type="entry name" value="PROTEIN PAFC"/>
    <property type="match status" value="1"/>
</dbReference>
<dbReference type="Pfam" id="PF13280">
    <property type="entry name" value="WYL"/>
    <property type="match status" value="1"/>
</dbReference>
<evidence type="ECO:0000313" key="3">
    <source>
        <dbReference type="EMBL" id="MBO0938690.1"/>
    </source>
</evidence>
<evidence type="ECO:0000259" key="1">
    <source>
        <dbReference type="Pfam" id="PF13280"/>
    </source>
</evidence>
<proteinExistence type="predicted"/>
<sequence>MPKMTSIEYLRRLLDSGAELTSQHLQDQLNLSERHVRRLIGQLRDEGLPILERPEGNRKVYALPTERQQSAVSDLRFDSAELRALAIAAKASRSVLTGTPHAVALNRAFEKLLDKARPVSYVFDLDDSMQEWQFDDNATDQIALDLFSSIETAMDNRQCIRINYFTAQDQRNSTARKIDPYGFHKRGRAWLLVAWCHERNALRNFSLTRISRVDACSEEYFDIPDDFIPEDYFRASLGAINSGACEELRLLIEPDKAIYFRERLYHPTQQIEEDRPDGRLVVSYELEGFEEMRSFCQGWGVGITVLEPETLRQRLREEAEALVKRYQA</sequence>